<name>A0A495W4W1_9PSEU</name>
<protein>
    <submittedName>
        <fullName evidence="3">Methyltransferase family protein</fullName>
    </submittedName>
</protein>
<keyword evidence="4" id="KW-1185">Reference proteome</keyword>
<sequence>MTDPTPLVAVTTGFEATEQLPTADGGLGVFAALGLGPATVLELAERAELPERSARVLADALVGLGLLEHVDGRYRNTPVSEACLARPVPRTCRTPSDAPDHPRRADAARRGPTVPDGSRATGGRDRAAGGQPARALPPTGAGLPCPAAGPLAGGPRLVIAEAV</sequence>
<dbReference type="GO" id="GO:0032259">
    <property type="term" value="P:methylation"/>
    <property type="evidence" value="ECO:0007669"/>
    <property type="project" value="UniProtKB-KW"/>
</dbReference>
<dbReference type="Pfam" id="PF08100">
    <property type="entry name" value="Dimerisation"/>
    <property type="match status" value="1"/>
</dbReference>
<organism evidence="3 4">
    <name type="scientific">Saccharothrix australiensis</name>
    <dbReference type="NCBI Taxonomy" id="2072"/>
    <lineage>
        <taxon>Bacteria</taxon>
        <taxon>Bacillati</taxon>
        <taxon>Actinomycetota</taxon>
        <taxon>Actinomycetes</taxon>
        <taxon>Pseudonocardiales</taxon>
        <taxon>Pseudonocardiaceae</taxon>
        <taxon>Saccharothrix</taxon>
    </lineage>
</organism>
<dbReference type="Gene3D" id="1.10.10.10">
    <property type="entry name" value="Winged helix-like DNA-binding domain superfamily/Winged helix DNA-binding domain"/>
    <property type="match status" value="1"/>
</dbReference>
<evidence type="ECO:0000313" key="4">
    <source>
        <dbReference type="Proteomes" id="UP000282084"/>
    </source>
</evidence>
<dbReference type="GO" id="GO:0008168">
    <property type="term" value="F:methyltransferase activity"/>
    <property type="evidence" value="ECO:0007669"/>
    <property type="project" value="UniProtKB-KW"/>
</dbReference>
<dbReference type="InterPro" id="IPR036390">
    <property type="entry name" value="WH_DNA-bd_sf"/>
</dbReference>
<dbReference type="InterPro" id="IPR012967">
    <property type="entry name" value="COMT_dimerisation"/>
</dbReference>
<dbReference type="AlphaFoldDB" id="A0A495W4W1"/>
<reference evidence="3 4" key="1">
    <citation type="submission" date="2018-10" db="EMBL/GenBank/DDBJ databases">
        <title>Sequencing the genomes of 1000 actinobacteria strains.</title>
        <authorList>
            <person name="Klenk H.-P."/>
        </authorList>
    </citation>
    <scope>NUCLEOTIDE SEQUENCE [LARGE SCALE GENOMIC DNA]</scope>
    <source>
        <strain evidence="3 4">DSM 43800</strain>
    </source>
</reference>
<keyword evidence="3" id="KW-0808">Transferase</keyword>
<proteinExistence type="predicted"/>
<evidence type="ECO:0000259" key="2">
    <source>
        <dbReference type="Pfam" id="PF08100"/>
    </source>
</evidence>
<dbReference type="InterPro" id="IPR036388">
    <property type="entry name" value="WH-like_DNA-bd_sf"/>
</dbReference>
<accession>A0A495W4W1</accession>
<dbReference type="GO" id="GO:0046983">
    <property type="term" value="F:protein dimerization activity"/>
    <property type="evidence" value="ECO:0007669"/>
    <property type="project" value="InterPro"/>
</dbReference>
<dbReference type="EMBL" id="RBXO01000001">
    <property type="protein sequence ID" value="RKT55815.1"/>
    <property type="molecule type" value="Genomic_DNA"/>
</dbReference>
<feature type="domain" description="O-methyltransferase dimerisation" evidence="2">
    <location>
        <begin position="27"/>
        <end position="85"/>
    </location>
</feature>
<comment type="caution">
    <text evidence="3">The sequence shown here is derived from an EMBL/GenBank/DDBJ whole genome shotgun (WGS) entry which is preliminary data.</text>
</comment>
<keyword evidence="3" id="KW-0489">Methyltransferase</keyword>
<dbReference type="RefSeq" id="WP_121007469.1">
    <property type="nucleotide sequence ID" value="NZ_RBXO01000001.1"/>
</dbReference>
<dbReference type="SUPFAM" id="SSF46785">
    <property type="entry name" value="Winged helix' DNA-binding domain"/>
    <property type="match status" value="1"/>
</dbReference>
<feature type="region of interest" description="Disordered" evidence="1">
    <location>
        <begin position="89"/>
        <end position="142"/>
    </location>
</feature>
<gene>
    <name evidence="3" type="ORF">C8E97_4502</name>
</gene>
<evidence type="ECO:0000313" key="3">
    <source>
        <dbReference type="EMBL" id="RKT55815.1"/>
    </source>
</evidence>
<feature type="compositionally biased region" description="Basic and acidic residues" evidence="1">
    <location>
        <begin position="98"/>
        <end position="109"/>
    </location>
</feature>
<evidence type="ECO:0000256" key="1">
    <source>
        <dbReference type="SAM" id="MobiDB-lite"/>
    </source>
</evidence>
<dbReference type="Proteomes" id="UP000282084">
    <property type="component" value="Unassembled WGS sequence"/>
</dbReference>